<organism evidence="1 2">
    <name type="scientific">Naganishia cerealis</name>
    <dbReference type="NCBI Taxonomy" id="610337"/>
    <lineage>
        <taxon>Eukaryota</taxon>
        <taxon>Fungi</taxon>
        <taxon>Dikarya</taxon>
        <taxon>Basidiomycota</taxon>
        <taxon>Agaricomycotina</taxon>
        <taxon>Tremellomycetes</taxon>
        <taxon>Filobasidiales</taxon>
        <taxon>Filobasidiaceae</taxon>
        <taxon>Naganishia</taxon>
    </lineage>
</organism>
<evidence type="ECO:0000313" key="2">
    <source>
        <dbReference type="Proteomes" id="UP001241377"/>
    </source>
</evidence>
<proteinExistence type="predicted"/>
<dbReference type="EMBL" id="JASBWR010000071">
    <property type="protein sequence ID" value="KAJ9099038.1"/>
    <property type="molecule type" value="Genomic_DNA"/>
</dbReference>
<sequence>MISDAPIGDMLETALSTFQSAFDALSRIEDSNKTPLLDRQFIMDSFHVNRLTKAFKDWEERNKKSYLETEARGYNKQVGEIARVNTEVEALEANLERTLEKNTLPNFAFSILTIENYNDGEFLKYLTRDENGHYQKQVRTSEIFLLDVNSKLAEPEFEVFNRLINIEARIRLQKKIVCEILIHTKNQLASRNRKWSSRDTSLQEFLETTLPGVFTEIEKVRNEIRQEAERKDNKDVDMEHETDFDEQENNDEDMAAPEQNDEAAEAQDETSSKPEMMDLNE</sequence>
<name>A0ACC2VI21_9TREE</name>
<dbReference type="Proteomes" id="UP001241377">
    <property type="component" value="Unassembled WGS sequence"/>
</dbReference>
<accession>A0ACC2VI21</accession>
<reference evidence="1" key="1">
    <citation type="submission" date="2023-04" db="EMBL/GenBank/DDBJ databases">
        <title>Draft Genome sequencing of Naganishia species isolated from polar environments using Oxford Nanopore Technology.</title>
        <authorList>
            <person name="Leo P."/>
            <person name="Venkateswaran K."/>
        </authorList>
    </citation>
    <scope>NUCLEOTIDE SEQUENCE</scope>
    <source>
        <strain evidence="1">MNA-CCFEE 5261</strain>
    </source>
</reference>
<protein>
    <submittedName>
        <fullName evidence="1">Uncharacterized protein</fullName>
    </submittedName>
</protein>
<evidence type="ECO:0000313" key="1">
    <source>
        <dbReference type="EMBL" id="KAJ9099038.1"/>
    </source>
</evidence>
<keyword evidence="2" id="KW-1185">Reference proteome</keyword>
<comment type="caution">
    <text evidence="1">The sequence shown here is derived from an EMBL/GenBank/DDBJ whole genome shotgun (WGS) entry which is preliminary data.</text>
</comment>
<gene>
    <name evidence="1" type="ORF">QFC19_006084</name>
</gene>